<feature type="region of interest" description="Disordered" evidence="1">
    <location>
        <begin position="178"/>
        <end position="207"/>
    </location>
</feature>
<proteinExistence type="predicted"/>
<dbReference type="AlphaFoldDB" id="A0AAN7BXE1"/>
<keyword evidence="4" id="KW-1185">Reference proteome</keyword>
<evidence type="ECO:0000313" key="4">
    <source>
        <dbReference type="Proteomes" id="UP001301958"/>
    </source>
</evidence>
<organism evidence="3 4">
    <name type="scientific">Podospora fimiseda</name>
    <dbReference type="NCBI Taxonomy" id="252190"/>
    <lineage>
        <taxon>Eukaryota</taxon>
        <taxon>Fungi</taxon>
        <taxon>Dikarya</taxon>
        <taxon>Ascomycota</taxon>
        <taxon>Pezizomycotina</taxon>
        <taxon>Sordariomycetes</taxon>
        <taxon>Sordariomycetidae</taxon>
        <taxon>Sordariales</taxon>
        <taxon>Podosporaceae</taxon>
        <taxon>Podospora</taxon>
    </lineage>
</organism>
<protein>
    <submittedName>
        <fullName evidence="3">Uncharacterized protein</fullName>
    </submittedName>
</protein>
<dbReference type="EMBL" id="MU865294">
    <property type="protein sequence ID" value="KAK4231146.1"/>
    <property type="molecule type" value="Genomic_DNA"/>
</dbReference>
<reference evidence="3" key="1">
    <citation type="journal article" date="2023" name="Mol. Phylogenet. Evol.">
        <title>Genome-scale phylogeny and comparative genomics of the fungal order Sordariales.</title>
        <authorList>
            <person name="Hensen N."/>
            <person name="Bonometti L."/>
            <person name="Westerberg I."/>
            <person name="Brannstrom I.O."/>
            <person name="Guillou S."/>
            <person name="Cros-Aarteil S."/>
            <person name="Calhoun S."/>
            <person name="Haridas S."/>
            <person name="Kuo A."/>
            <person name="Mondo S."/>
            <person name="Pangilinan J."/>
            <person name="Riley R."/>
            <person name="LaButti K."/>
            <person name="Andreopoulos B."/>
            <person name="Lipzen A."/>
            <person name="Chen C."/>
            <person name="Yan M."/>
            <person name="Daum C."/>
            <person name="Ng V."/>
            <person name="Clum A."/>
            <person name="Steindorff A."/>
            <person name="Ohm R.A."/>
            <person name="Martin F."/>
            <person name="Silar P."/>
            <person name="Natvig D.O."/>
            <person name="Lalanne C."/>
            <person name="Gautier V."/>
            <person name="Ament-Velasquez S.L."/>
            <person name="Kruys A."/>
            <person name="Hutchinson M.I."/>
            <person name="Powell A.J."/>
            <person name="Barry K."/>
            <person name="Miller A.N."/>
            <person name="Grigoriev I.V."/>
            <person name="Debuchy R."/>
            <person name="Gladieux P."/>
            <person name="Hiltunen Thoren M."/>
            <person name="Johannesson H."/>
        </authorList>
    </citation>
    <scope>NUCLEOTIDE SEQUENCE</scope>
    <source>
        <strain evidence="3">CBS 990.96</strain>
    </source>
</reference>
<comment type="caution">
    <text evidence="3">The sequence shown here is derived from an EMBL/GenBank/DDBJ whole genome shotgun (WGS) entry which is preliminary data.</text>
</comment>
<feature type="region of interest" description="Disordered" evidence="1">
    <location>
        <begin position="289"/>
        <end position="328"/>
    </location>
</feature>
<keyword evidence="2" id="KW-0812">Transmembrane</keyword>
<evidence type="ECO:0000256" key="1">
    <source>
        <dbReference type="SAM" id="MobiDB-lite"/>
    </source>
</evidence>
<accession>A0AAN7BXE1</accession>
<evidence type="ECO:0000313" key="3">
    <source>
        <dbReference type="EMBL" id="KAK4231146.1"/>
    </source>
</evidence>
<keyword evidence="2" id="KW-1133">Transmembrane helix</keyword>
<reference evidence="3" key="2">
    <citation type="submission" date="2023-05" db="EMBL/GenBank/DDBJ databases">
        <authorList>
            <consortium name="Lawrence Berkeley National Laboratory"/>
            <person name="Steindorff A."/>
            <person name="Hensen N."/>
            <person name="Bonometti L."/>
            <person name="Westerberg I."/>
            <person name="Brannstrom I.O."/>
            <person name="Guillou S."/>
            <person name="Cros-Aarteil S."/>
            <person name="Calhoun S."/>
            <person name="Haridas S."/>
            <person name="Kuo A."/>
            <person name="Mondo S."/>
            <person name="Pangilinan J."/>
            <person name="Riley R."/>
            <person name="Labutti K."/>
            <person name="Andreopoulos B."/>
            <person name="Lipzen A."/>
            <person name="Chen C."/>
            <person name="Yanf M."/>
            <person name="Daum C."/>
            <person name="Ng V."/>
            <person name="Clum A."/>
            <person name="Ohm R."/>
            <person name="Martin F."/>
            <person name="Silar P."/>
            <person name="Natvig D."/>
            <person name="Lalanne C."/>
            <person name="Gautier V."/>
            <person name="Ament-Velasquez S.L."/>
            <person name="Kruys A."/>
            <person name="Hutchinson M.I."/>
            <person name="Powell A.J."/>
            <person name="Barry K."/>
            <person name="Miller A.N."/>
            <person name="Grigoriev I.V."/>
            <person name="Debuchy R."/>
            <person name="Gladieux P."/>
            <person name="Thoren M.H."/>
            <person name="Johannesson H."/>
        </authorList>
    </citation>
    <scope>NUCLEOTIDE SEQUENCE</scope>
    <source>
        <strain evidence="3">CBS 990.96</strain>
    </source>
</reference>
<feature type="transmembrane region" description="Helical" evidence="2">
    <location>
        <begin position="216"/>
        <end position="237"/>
    </location>
</feature>
<keyword evidence="2" id="KW-0472">Membrane</keyword>
<gene>
    <name evidence="3" type="ORF">QBC38DRAFT_440265</name>
</gene>
<name>A0AAN7BXE1_9PEZI</name>
<evidence type="ECO:0000256" key="2">
    <source>
        <dbReference type="SAM" id="Phobius"/>
    </source>
</evidence>
<feature type="compositionally biased region" description="Low complexity" evidence="1">
    <location>
        <begin position="179"/>
        <end position="191"/>
    </location>
</feature>
<dbReference type="Proteomes" id="UP001301958">
    <property type="component" value="Unassembled WGS sequence"/>
</dbReference>
<sequence>MSTNSRTPTQSTYTPLTITSFPVRPLTTTFTRPSSCGGIYSRPPGGILVIESQSGPVFDSSCFPPGFATEERSFFSPGIACPSGYYSACTGAPVSSITTVTCCPVVSSSISMLCREPTQLSEAWENQFCTWAAPPKGDTVMVTESANGRTSTIVKTLSNPEGLNAFGIRMVYQATDMPTTSTSGTASTSPSNQPSSPGQDQIDGSDKGGLSTGATIAIALVIPIIVIGAAVGFFFWWKRRRAAAPLPVGDHPNHHHMQQPVAIGTDGVYKLNPNYNYAPIPGTSPITPNYTGQTAVMPPSYSQGHAELPAGPPAPSELPSNTDRHEMR</sequence>